<evidence type="ECO:0000256" key="6">
    <source>
        <dbReference type="ARBA" id="ARBA00022801"/>
    </source>
</evidence>
<dbReference type="OrthoDB" id="5292471at2"/>
<dbReference type="PROSITE" id="PS51462">
    <property type="entry name" value="NUDIX"/>
    <property type="match status" value="1"/>
</dbReference>
<dbReference type="GO" id="GO:0019144">
    <property type="term" value="F:ADP-sugar diphosphatase activity"/>
    <property type="evidence" value="ECO:0007669"/>
    <property type="project" value="TreeGrafter"/>
</dbReference>
<dbReference type="EMBL" id="QUOU01000001">
    <property type="protein sequence ID" value="REL28983.1"/>
    <property type="molecule type" value="Genomic_DNA"/>
</dbReference>
<dbReference type="SUPFAM" id="SSF55811">
    <property type="entry name" value="Nudix"/>
    <property type="match status" value="1"/>
</dbReference>
<dbReference type="EC" id="3.6.1.13" evidence="3"/>
<comment type="catalytic activity">
    <reaction evidence="12">
        <text>ADP-D-ribose + H2O = D-ribose 5-phosphate + AMP + 2 H(+)</text>
        <dbReference type="Rhea" id="RHEA:10412"/>
        <dbReference type="ChEBI" id="CHEBI:15377"/>
        <dbReference type="ChEBI" id="CHEBI:15378"/>
        <dbReference type="ChEBI" id="CHEBI:57967"/>
        <dbReference type="ChEBI" id="CHEBI:78346"/>
        <dbReference type="ChEBI" id="CHEBI:456215"/>
        <dbReference type="EC" id="3.6.1.13"/>
    </reaction>
</comment>
<dbReference type="InterPro" id="IPR020084">
    <property type="entry name" value="NUDIX_hydrolase_CS"/>
</dbReference>
<gene>
    <name evidence="16" type="ORF">DXX93_16185</name>
</gene>
<dbReference type="PANTHER" id="PTHR11839">
    <property type="entry name" value="UDP/ADP-SUGAR PYROPHOSPHATASE"/>
    <property type="match status" value="1"/>
</dbReference>
<reference evidence="16 17" key="1">
    <citation type="submission" date="2018-08" db="EMBL/GenBank/DDBJ databases">
        <title>Thalassotalea euphylliae genome.</title>
        <authorList>
            <person name="Summers S."/>
            <person name="Rice S.A."/>
            <person name="Freckelton M.L."/>
            <person name="Nedved B.T."/>
            <person name="Hadfield M.G."/>
        </authorList>
    </citation>
    <scope>NUCLEOTIDE SEQUENCE [LARGE SCALE GENOMIC DNA]</scope>
    <source>
        <strain evidence="16 17">H1</strain>
    </source>
</reference>
<comment type="caution">
    <text evidence="16">The sequence shown here is derived from an EMBL/GenBank/DDBJ whole genome shotgun (WGS) entry which is preliminary data.</text>
</comment>
<dbReference type="PROSITE" id="PS00893">
    <property type="entry name" value="NUDIX_BOX"/>
    <property type="match status" value="1"/>
</dbReference>
<evidence type="ECO:0000256" key="3">
    <source>
        <dbReference type="ARBA" id="ARBA00012453"/>
    </source>
</evidence>
<feature type="binding site" evidence="13">
    <location>
        <position position="89"/>
    </location>
    <ligand>
        <name>Mg(2+)</name>
        <dbReference type="ChEBI" id="CHEBI:18420"/>
        <label>1</label>
    </ligand>
</feature>
<dbReference type="GO" id="GO:0019693">
    <property type="term" value="P:ribose phosphate metabolic process"/>
    <property type="evidence" value="ECO:0007669"/>
    <property type="project" value="TreeGrafter"/>
</dbReference>
<name>A0A3E0TXB8_9GAMM</name>
<dbReference type="CDD" id="cd24155">
    <property type="entry name" value="NUDIX_ADPRase"/>
    <property type="match status" value="1"/>
</dbReference>
<dbReference type="PANTHER" id="PTHR11839:SF5">
    <property type="entry name" value="ADP-RIBOSE PYROPHOSPHATASE"/>
    <property type="match status" value="1"/>
</dbReference>
<evidence type="ECO:0000256" key="11">
    <source>
        <dbReference type="ARBA" id="ARBA00033056"/>
    </source>
</evidence>
<dbReference type="Gene3D" id="3.90.79.10">
    <property type="entry name" value="Nucleoside Triphosphate Pyrophosphohydrolase"/>
    <property type="match status" value="1"/>
</dbReference>
<accession>A0A3E0TXB8</accession>
<dbReference type="NCBIfam" id="TIGR00052">
    <property type="entry name" value="nudix-type nucleoside diphosphatase, YffH/AdpP family"/>
    <property type="match status" value="1"/>
</dbReference>
<evidence type="ECO:0000256" key="2">
    <source>
        <dbReference type="ARBA" id="ARBA00007482"/>
    </source>
</evidence>
<proteinExistence type="inferred from homology"/>
<dbReference type="GO" id="GO:0046872">
    <property type="term" value="F:metal ion binding"/>
    <property type="evidence" value="ECO:0007669"/>
    <property type="project" value="UniProtKB-KW"/>
</dbReference>
<comment type="cofactor">
    <cofactor evidence="1 13">
        <name>Mg(2+)</name>
        <dbReference type="ChEBI" id="CHEBI:18420"/>
    </cofactor>
</comment>
<feature type="short sequence motif" description="Nudix box" evidence="14">
    <location>
        <begin position="90"/>
        <end position="112"/>
    </location>
</feature>
<dbReference type="InterPro" id="IPR004385">
    <property type="entry name" value="NDP_pyrophosphatase"/>
</dbReference>
<evidence type="ECO:0000256" key="7">
    <source>
        <dbReference type="ARBA" id="ARBA00022842"/>
    </source>
</evidence>
<dbReference type="GO" id="GO:0047631">
    <property type="term" value="F:ADP-ribose diphosphatase activity"/>
    <property type="evidence" value="ECO:0007669"/>
    <property type="project" value="UniProtKB-EC"/>
</dbReference>
<evidence type="ECO:0000256" key="12">
    <source>
        <dbReference type="ARBA" id="ARBA00049546"/>
    </source>
</evidence>
<evidence type="ECO:0000256" key="10">
    <source>
        <dbReference type="ARBA" id="ARBA00030308"/>
    </source>
</evidence>
<evidence type="ECO:0000313" key="17">
    <source>
        <dbReference type="Proteomes" id="UP000256478"/>
    </source>
</evidence>
<dbReference type="Proteomes" id="UP000256478">
    <property type="component" value="Unassembled WGS sequence"/>
</dbReference>
<dbReference type="GO" id="GO:0005829">
    <property type="term" value="C:cytosol"/>
    <property type="evidence" value="ECO:0007669"/>
    <property type="project" value="TreeGrafter"/>
</dbReference>
<evidence type="ECO:0000256" key="5">
    <source>
        <dbReference type="ARBA" id="ARBA00022723"/>
    </source>
</evidence>
<feature type="domain" description="Nudix hydrolase" evidence="15">
    <location>
        <begin position="48"/>
        <end position="188"/>
    </location>
</feature>
<evidence type="ECO:0000256" key="8">
    <source>
        <dbReference type="ARBA" id="ARBA00025164"/>
    </source>
</evidence>
<dbReference type="Pfam" id="PF00293">
    <property type="entry name" value="NUDIX"/>
    <property type="match status" value="1"/>
</dbReference>
<feature type="binding site" evidence="13">
    <location>
        <position position="109"/>
    </location>
    <ligand>
        <name>Mg(2+)</name>
        <dbReference type="ChEBI" id="CHEBI:18420"/>
        <label>1</label>
    </ligand>
</feature>
<organism evidence="16 17">
    <name type="scientific">Thalassotalea euphylliae</name>
    <dbReference type="NCBI Taxonomy" id="1655234"/>
    <lineage>
        <taxon>Bacteria</taxon>
        <taxon>Pseudomonadati</taxon>
        <taxon>Pseudomonadota</taxon>
        <taxon>Gammaproteobacteria</taxon>
        <taxon>Alteromonadales</taxon>
        <taxon>Colwelliaceae</taxon>
        <taxon>Thalassotalea</taxon>
    </lineage>
</organism>
<evidence type="ECO:0000256" key="4">
    <source>
        <dbReference type="ARBA" id="ARBA00013297"/>
    </source>
</evidence>
<evidence type="ECO:0000256" key="13">
    <source>
        <dbReference type="PIRSR" id="PIRSR604385-2"/>
    </source>
</evidence>
<evidence type="ECO:0000256" key="14">
    <source>
        <dbReference type="PIRSR" id="PIRSR604385-3"/>
    </source>
</evidence>
<keyword evidence="6" id="KW-0378">Hydrolase</keyword>
<protein>
    <recommendedName>
        <fullName evidence="4">ADP-ribose pyrophosphatase</fullName>
        <ecNumber evidence="3">3.6.1.13</ecNumber>
    </recommendedName>
    <alternativeName>
        <fullName evidence="9">ADP-ribose diphosphatase</fullName>
    </alternativeName>
    <alternativeName>
        <fullName evidence="11">ADP-ribose phosphohydrolase</fullName>
    </alternativeName>
    <alternativeName>
        <fullName evidence="10">Adenosine diphosphoribose pyrophosphatase</fullName>
    </alternativeName>
</protein>
<evidence type="ECO:0000313" key="16">
    <source>
        <dbReference type="EMBL" id="REL28983.1"/>
    </source>
</evidence>
<feature type="binding site" evidence="13">
    <location>
        <position position="105"/>
    </location>
    <ligand>
        <name>Mg(2+)</name>
        <dbReference type="ChEBI" id="CHEBI:18420"/>
        <label>1</label>
    </ligand>
</feature>
<keyword evidence="5 13" id="KW-0479">Metal-binding</keyword>
<sequence>MHQFDRGDATVHERHCRYQGFFRIDEYLVSHQLFNGGQSKVLSREVFERGDAVAVIPFDPNTRSIVVVEQFRMGALRSGGNPWLVEFIAGMFGEGEAPQDVAVREAQEEANLALDAQQLVHLTNYYSSPGGTSERIHLYAAPLDCNDVGGVYGLDDEGEDIKVHVLPLTDALAMVNDGTINNAMTIIGIQWLALNAQQLIEHWNTNGLN</sequence>
<comment type="function">
    <text evidence="8">Acts on ADP-mannose and ADP-glucose as well as ADP-ribose. Prevents glycogen biosynthesis. The reaction catalyzed by this enzyme is a limiting step of the gluconeogenic process.</text>
</comment>
<keyword evidence="7 13" id="KW-0460">Magnesium</keyword>
<comment type="similarity">
    <text evidence="2">Belongs to the Nudix hydrolase family. NudF subfamily.</text>
</comment>
<dbReference type="InterPro" id="IPR000086">
    <property type="entry name" value="NUDIX_hydrolase_dom"/>
</dbReference>
<evidence type="ECO:0000259" key="15">
    <source>
        <dbReference type="PROSITE" id="PS51462"/>
    </source>
</evidence>
<dbReference type="AlphaFoldDB" id="A0A3E0TXB8"/>
<evidence type="ECO:0000256" key="1">
    <source>
        <dbReference type="ARBA" id="ARBA00001946"/>
    </source>
</evidence>
<feature type="binding site" evidence="13">
    <location>
        <position position="159"/>
    </location>
    <ligand>
        <name>Mg(2+)</name>
        <dbReference type="ChEBI" id="CHEBI:18420"/>
        <label>1</label>
    </ligand>
</feature>
<evidence type="ECO:0000256" key="9">
    <source>
        <dbReference type="ARBA" id="ARBA00030162"/>
    </source>
</evidence>
<dbReference type="InterPro" id="IPR015797">
    <property type="entry name" value="NUDIX_hydrolase-like_dom_sf"/>
</dbReference>
<dbReference type="GO" id="GO:0006753">
    <property type="term" value="P:nucleoside phosphate metabolic process"/>
    <property type="evidence" value="ECO:0007669"/>
    <property type="project" value="TreeGrafter"/>
</dbReference>